<keyword evidence="3" id="KW-1185">Reference proteome</keyword>
<gene>
    <name evidence="2" type="primary">hemS</name>
    <name evidence="2" type="ORF">LMG23994_01859</name>
</gene>
<dbReference type="Gene3D" id="3.40.1570.10">
    <property type="entry name" value="HemS/ChuS/ChuX like domains"/>
    <property type="match status" value="2"/>
</dbReference>
<comment type="caution">
    <text evidence="2">The sequence shown here is derived from an EMBL/GenBank/DDBJ whole genome shotgun (WGS) entry which is preliminary data.</text>
</comment>
<protein>
    <submittedName>
        <fullName evidence="2">Hemin transport protein HemS</fullName>
    </submittedName>
</protein>
<dbReference type="EMBL" id="CAJZAF010000008">
    <property type="protein sequence ID" value="CAG9170335.1"/>
    <property type="molecule type" value="Genomic_DNA"/>
</dbReference>
<accession>A0ABM8WS97</accession>
<dbReference type="InterPro" id="IPR007845">
    <property type="entry name" value="HemS/ChuX_dom"/>
</dbReference>
<feature type="domain" description="Haemin-degrading HemS/ChuX" evidence="1">
    <location>
        <begin position="33"/>
        <end position="156"/>
    </location>
</feature>
<feature type="domain" description="Haemin-degrading HemS/ChuX" evidence="1">
    <location>
        <begin position="205"/>
        <end position="337"/>
    </location>
</feature>
<organism evidence="2 3">
    <name type="scientific">Cupriavidus pinatubonensis</name>
    <dbReference type="NCBI Taxonomy" id="248026"/>
    <lineage>
        <taxon>Bacteria</taxon>
        <taxon>Pseudomonadati</taxon>
        <taxon>Pseudomonadota</taxon>
        <taxon>Betaproteobacteria</taxon>
        <taxon>Burkholderiales</taxon>
        <taxon>Burkholderiaceae</taxon>
        <taxon>Cupriavidus</taxon>
    </lineage>
</organism>
<evidence type="ECO:0000313" key="2">
    <source>
        <dbReference type="EMBL" id="CAG9170335.1"/>
    </source>
</evidence>
<dbReference type="RefSeq" id="WP_224001566.1">
    <property type="nucleotide sequence ID" value="NZ_CAJZAF010000008.1"/>
</dbReference>
<dbReference type="Pfam" id="PF05171">
    <property type="entry name" value="HemS"/>
    <property type="match status" value="2"/>
</dbReference>
<proteinExistence type="predicted"/>
<dbReference type="InterPro" id="IPR053733">
    <property type="entry name" value="Heme_Transport_Util_sf"/>
</dbReference>
<dbReference type="SUPFAM" id="SSF144064">
    <property type="entry name" value="Heme iron utilization protein-like"/>
    <property type="match status" value="1"/>
</dbReference>
<dbReference type="Proteomes" id="UP000701702">
    <property type="component" value="Unassembled WGS sequence"/>
</dbReference>
<sequence>MEHDSIETLRARHQQLVDASPKLRIRERALRLGVPEAALVAAGCGVTSQELAGPAQALFRELGTLGRVMALSRNDYAVHERHGAYLDIQAEGPVGIVLGPDIDLRMFFTSWKYFYAVTENGRQSIQFFDKRGEAVHKVYRTGQTDVAAWDAFVAKFATSTRTLVVPEPLAKTAEADNPDDAAALRTHWRGLTDTHDFFGMLRQFKVSRLGALRAVGQDLAQQVGNETVETMLVRAAETALPIMCFVANPGIVQIHTGPVSKLVRTGPWYNVLDETFNLHLNTDAVVSSWVVNKPTSDGWVTSLELYGADGELIVQFFGERKPGKPELPAWRDLLQSLCAQPLAA</sequence>
<name>A0ABM8WS97_9BURK</name>
<evidence type="ECO:0000259" key="1">
    <source>
        <dbReference type="Pfam" id="PF05171"/>
    </source>
</evidence>
<dbReference type="CDD" id="cd16830">
    <property type="entry name" value="HemS-like_N"/>
    <property type="match status" value="1"/>
</dbReference>
<evidence type="ECO:0000313" key="3">
    <source>
        <dbReference type="Proteomes" id="UP000701702"/>
    </source>
</evidence>
<reference evidence="2 3" key="1">
    <citation type="submission" date="2021-08" db="EMBL/GenBank/DDBJ databases">
        <authorList>
            <person name="Peeters C."/>
        </authorList>
    </citation>
    <scope>NUCLEOTIDE SEQUENCE [LARGE SCALE GENOMIC DNA]</scope>
    <source>
        <strain evidence="2 3">LMG 23994</strain>
    </source>
</reference>
<dbReference type="CDD" id="cd16831">
    <property type="entry name" value="HemS-like_C"/>
    <property type="match status" value="1"/>
</dbReference>